<sequence>MRLVVNTLAFTVMTFMFSNAYAGEAEQQQIQELRSELEAVKAWIQQQNLNTPWSTNAKVESSTTPVHLTSDHSPKTADASTLKRKSKGGAEVNLYGFVRADAAYQIEGAKGMFNSINSVTLEGDANKKSTEDRLDATLTTTRIGLDFKAPNQEADVSGKIEIDFRGGPDKDTVRLRHVYMTYNNWLIGQTTSNFLSTETIPEMIDFNGALGSGTYRTPMVRFTDNLSKNTKYFLGLEKGNEQNRLPTATAKIIHKFAEGAGIITVRGMVQEVRARDLNDETALGWGIGVGTKYDIDNIILSFNYSHASGDNKYLLYNANNYFVKNDDLDLVEFDTFNIGTTYKFSPNLRGTLAYSAMHYKENMVGGNDHLQQGWLNVMYNPIKPITLGMEYVYGERQTVEGITGNDNRIEIMAKYDF</sequence>
<dbReference type="InterPro" id="IPR023614">
    <property type="entry name" value="Porin_dom_sf"/>
</dbReference>
<evidence type="ECO:0000313" key="4">
    <source>
        <dbReference type="Proteomes" id="UP000191160"/>
    </source>
</evidence>
<evidence type="ECO:0000313" key="3">
    <source>
        <dbReference type="EMBL" id="OOV81149.1"/>
    </source>
</evidence>
<dbReference type="Pfam" id="PF19577">
    <property type="entry name" value="DcaP"/>
    <property type="match status" value="1"/>
</dbReference>
<feature type="compositionally biased region" description="Polar residues" evidence="1">
    <location>
        <begin position="55"/>
        <end position="67"/>
    </location>
</feature>
<dbReference type="Gene3D" id="2.40.160.10">
    <property type="entry name" value="Porin"/>
    <property type="match status" value="1"/>
</dbReference>
<proteinExistence type="predicted"/>
<dbReference type="RefSeq" id="WP_143221604.1">
    <property type="nucleotide sequence ID" value="NZ_JAMCOZ010000009.1"/>
</dbReference>
<reference evidence="3 4" key="1">
    <citation type="submission" date="2017-02" db="EMBL/GenBank/DDBJ databases">
        <title>Acinetobacter sp. ANC 4945, whole genome shotgun sequencing project.</title>
        <authorList>
            <person name="Radolfova-Krizova L."/>
            <person name="Al Atrouni A."/>
            <person name="Nemec A."/>
        </authorList>
    </citation>
    <scope>NUCLEOTIDE SEQUENCE [LARGE SCALE GENOMIC DNA]</scope>
    <source>
        <strain evidence="3 4">ANC 4945</strain>
    </source>
</reference>
<feature type="chain" id="PRO_5012029449" evidence="2">
    <location>
        <begin position="23"/>
        <end position="417"/>
    </location>
</feature>
<accession>A0A1T1GU54</accession>
<protein>
    <submittedName>
        <fullName evidence="3">DcaP-like protein</fullName>
    </submittedName>
</protein>
<dbReference type="EMBL" id="MVKX01000007">
    <property type="protein sequence ID" value="OOV81149.1"/>
    <property type="molecule type" value="Genomic_DNA"/>
</dbReference>
<name>A0A1T1GU54_9GAMM</name>
<gene>
    <name evidence="3" type="ORF">B1202_11330</name>
</gene>
<dbReference type="Proteomes" id="UP000191160">
    <property type="component" value="Unassembled WGS sequence"/>
</dbReference>
<dbReference type="InterPro" id="IPR045748">
    <property type="entry name" value="DcaP"/>
</dbReference>
<keyword evidence="4" id="KW-1185">Reference proteome</keyword>
<dbReference type="SUPFAM" id="SSF56935">
    <property type="entry name" value="Porins"/>
    <property type="match status" value="1"/>
</dbReference>
<evidence type="ECO:0000256" key="1">
    <source>
        <dbReference type="SAM" id="MobiDB-lite"/>
    </source>
</evidence>
<feature type="region of interest" description="Disordered" evidence="1">
    <location>
        <begin position="55"/>
        <end position="82"/>
    </location>
</feature>
<comment type="caution">
    <text evidence="3">The sequence shown here is derived from an EMBL/GenBank/DDBJ whole genome shotgun (WGS) entry which is preliminary data.</text>
</comment>
<feature type="signal peptide" evidence="2">
    <location>
        <begin position="1"/>
        <end position="22"/>
    </location>
</feature>
<evidence type="ECO:0000256" key="2">
    <source>
        <dbReference type="SAM" id="SignalP"/>
    </source>
</evidence>
<organism evidence="3 4">
    <name type="scientific">Acinetobacter amyesii</name>
    <dbReference type="NCBI Taxonomy" id="2942470"/>
    <lineage>
        <taxon>Bacteria</taxon>
        <taxon>Pseudomonadati</taxon>
        <taxon>Pseudomonadota</taxon>
        <taxon>Gammaproteobacteria</taxon>
        <taxon>Moraxellales</taxon>
        <taxon>Moraxellaceae</taxon>
        <taxon>Acinetobacter</taxon>
    </lineage>
</organism>
<keyword evidence="2" id="KW-0732">Signal</keyword>
<dbReference type="AlphaFoldDB" id="A0A1T1GU54"/>